<comment type="caution">
    <text evidence="2">The sequence shown here is derived from an EMBL/GenBank/DDBJ whole genome shotgun (WGS) entry which is preliminary data.</text>
</comment>
<dbReference type="PROSITE" id="PS51459">
    <property type="entry name" value="FIDO"/>
    <property type="match status" value="1"/>
</dbReference>
<dbReference type="InterPro" id="IPR040198">
    <property type="entry name" value="Fido_containing"/>
</dbReference>
<dbReference type="Proteomes" id="UP001596072">
    <property type="component" value="Unassembled WGS sequence"/>
</dbReference>
<dbReference type="PANTHER" id="PTHR13504">
    <property type="entry name" value="FIDO DOMAIN-CONTAINING PROTEIN DDB_G0283145"/>
    <property type="match status" value="1"/>
</dbReference>
<evidence type="ECO:0000313" key="2">
    <source>
        <dbReference type="EMBL" id="MFC5729792.1"/>
    </source>
</evidence>
<gene>
    <name evidence="2" type="ORF">ACFPQB_12770</name>
</gene>
<protein>
    <submittedName>
        <fullName evidence="2">Fic family protein</fullName>
    </submittedName>
</protein>
<keyword evidence="3" id="KW-1185">Reference proteome</keyword>
<feature type="domain" description="Fido" evidence="1">
    <location>
        <begin position="142"/>
        <end position="291"/>
    </location>
</feature>
<evidence type="ECO:0000259" key="1">
    <source>
        <dbReference type="PROSITE" id="PS51459"/>
    </source>
</evidence>
<name>A0ABW0ZGY6_9ACTN</name>
<organism evidence="2 3">
    <name type="scientific">Nocardioides vastitatis</name>
    <dbReference type="NCBI Taxonomy" id="2568655"/>
    <lineage>
        <taxon>Bacteria</taxon>
        <taxon>Bacillati</taxon>
        <taxon>Actinomycetota</taxon>
        <taxon>Actinomycetes</taxon>
        <taxon>Propionibacteriales</taxon>
        <taxon>Nocardioidaceae</taxon>
        <taxon>Nocardioides</taxon>
    </lineage>
</organism>
<sequence>MTDVAAPLDWVPHAYERRPWRQQVPRGPRSERRVREIEVALPPLIRDLDFQMPDDLARLVTASLGELSNLDLVHGRTLKALNHLHLRAEAIDSSKIEDIEAGLADYGRALLGVGANASATSMASATSALTRLIGDTDRTRSVRAEAVLQAHDDLFRRNPEEAHRAGSFRTTQNWIGGSDYSPTGALHVPPPPETVPDYLDDLFAFANRDDVSPLVQAAIVHAQFESIHPFIDGNGRIGRTLIHAVLRRRRSTRHLTVPIASALVADRDGYFAALNDYRAGRARTLVVLLASATRIATAEAWRTARDIDTVRDDWGRTVGGTRPGTPLHRVLDLLTEEPIVNERLVSDRLRIGESDASDTMRRLVEARILTAAPGSRRSPVWLADDILAAVQRMTERVQENSRRWATPHT</sequence>
<dbReference type="InterPro" id="IPR003812">
    <property type="entry name" value="Fido"/>
</dbReference>
<proteinExistence type="predicted"/>
<dbReference type="RefSeq" id="WP_136434109.1">
    <property type="nucleotide sequence ID" value="NZ_JBHSNS010000005.1"/>
</dbReference>
<dbReference type="EMBL" id="JBHSNS010000005">
    <property type="protein sequence ID" value="MFC5729792.1"/>
    <property type="molecule type" value="Genomic_DNA"/>
</dbReference>
<dbReference type="SUPFAM" id="SSF140931">
    <property type="entry name" value="Fic-like"/>
    <property type="match status" value="1"/>
</dbReference>
<dbReference type="PANTHER" id="PTHR13504:SF38">
    <property type="entry name" value="FIDO DOMAIN-CONTAINING PROTEIN"/>
    <property type="match status" value="1"/>
</dbReference>
<dbReference type="Gene3D" id="1.10.3290.10">
    <property type="entry name" value="Fido-like domain"/>
    <property type="match status" value="1"/>
</dbReference>
<dbReference type="InterPro" id="IPR036597">
    <property type="entry name" value="Fido-like_dom_sf"/>
</dbReference>
<accession>A0ABW0ZGY6</accession>
<evidence type="ECO:0000313" key="3">
    <source>
        <dbReference type="Proteomes" id="UP001596072"/>
    </source>
</evidence>
<dbReference type="Pfam" id="PF02661">
    <property type="entry name" value="Fic"/>
    <property type="match status" value="1"/>
</dbReference>
<reference evidence="3" key="1">
    <citation type="journal article" date="2019" name="Int. J. Syst. Evol. Microbiol.">
        <title>The Global Catalogue of Microorganisms (GCM) 10K type strain sequencing project: providing services to taxonomists for standard genome sequencing and annotation.</title>
        <authorList>
            <consortium name="The Broad Institute Genomics Platform"/>
            <consortium name="The Broad Institute Genome Sequencing Center for Infectious Disease"/>
            <person name="Wu L."/>
            <person name="Ma J."/>
        </authorList>
    </citation>
    <scope>NUCLEOTIDE SEQUENCE [LARGE SCALE GENOMIC DNA]</scope>
    <source>
        <strain evidence="3">YIM 94188</strain>
    </source>
</reference>